<dbReference type="KEGG" id="mme:Marme_2286"/>
<organism evidence="1 2">
    <name type="scientific">Marinomonas mediterranea (strain ATCC 700492 / JCM 21426 / NBRC 103028 / MMB-1)</name>
    <dbReference type="NCBI Taxonomy" id="717774"/>
    <lineage>
        <taxon>Bacteria</taxon>
        <taxon>Pseudomonadati</taxon>
        <taxon>Pseudomonadota</taxon>
        <taxon>Gammaproteobacteria</taxon>
        <taxon>Oceanospirillales</taxon>
        <taxon>Oceanospirillaceae</taxon>
        <taxon>Marinomonas</taxon>
    </lineage>
</organism>
<dbReference type="GO" id="GO:0022900">
    <property type="term" value="P:electron transport chain"/>
    <property type="evidence" value="ECO:0007669"/>
    <property type="project" value="InterPro"/>
</dbReference>
<dbReference type="Pfam" id="PF07361">
    <property type="entry name" value="Cytochrom_B562"/>
    <property type="match status" value="1"/>
</dbReference>
<dbReference type="PATRIC" id="fig|717774.3.peg.2356"/>
<dbReference type="InterPro" id="IPR009155">
    <property type="entry name" value="Cyt_b562"/>
</dbReference>
<name>F2JTL3_MARM1</name>
<dbReference type="EMBL" id="CP002583">
    <property type="protein sequence ID" value="ADZ91527.1"/>
    <property type="molecule type" value="Genomic_DNA"/>
</dbReference>
<accession>F2JTL3</accession>
<protein>
    <recommendedName>
        <fullName evidence="3">Cytochrome b562</fullName>
    </recommendedName>
</protein>
<dbReference type="GO" id="GO:0020037">
    <property type="term" value="F:heme binding"/>
    <property type="evidence" value="ECO:0007669"/>
    <property type="project" value="InterPro"/>
</dbReference>
<dbReference type="AlphaFoldDB" id="F2JTL3"/>
<evidence type="ECO:0008006" key="3">
    <source>
        <dbReference type="Google" id="ProtNLM"/>
    </source>
</evidence>
<dbReference type="STRING" id="717774.Marme_2286"/>
<dbReference type="Gene3D" id="1.20.120.10">
    <property type="entry name" value="Cytochrome c/b562"/>
    <property type="match status" value="1"/>
</dbReference>
<reference evidence="1 2" key="1">
    <citation type="journal article" date="2012" name="Stand. Genomic Sci.">
        <title>Complete genome sequence of the melanogenic marine bacterium Marinomonas mediterranea type strain (MMB-1(T)).</title>
        <authorList>
            <person name="Lucas-Elio P."/>
            <person name="Goodwin L."/>
            <person name="Woyke T."/>
            <person name="Pitluck S."/>
            <person name="Nolan M."/>
            <person name="Kyrpides N.C."/>
            <person name="Detter J.C."/>
            <person name="Copeland A."/>
            <person name="Teshima H."/>
            <person name="Bruce D."/>
            <person name="Detter C."/>
            <person name="Tapia R."/>
            <person name="Han S."/>
            <person name="Land M.L."/>
            <person name="Ivanova N."/>
            <person name="Mikhailova N."/>
            <person name="Johnston A.W."/>
            <person name="Sanchez-Amat A."/>
        </authorList>
    </citation>
    <scope>NUCLEOTIDE SEQUENCE [LARGE SCALE GENOMIC DNA]</scope>
    <source>
        <strain evidence="2">ATCC 700492 / JCM 21426 / NBRC 103028 / MMB-1</strain>
    </source>
</reference>
<gene>
    <name evidence="1" type="ordered locus">Marme_2286</name>
</gene>
<dbReference type="GO" id="GO:0042597">
    <property type="term" value="C:periplasmic space"/>
    <property type="evidence" value="ECO:0007669"/>
    <property type="project" value="InterPro"/>
</dbReference>
<evidence type="ECO:0000313" key="2">
    <source>
        <dbReference type="Proteomes" id="UP000001062"/>
    </source>
</evidence>
<dbReference type="GO" id="GO:0009055">
    <property type="term" value="F:electron transfer activity"/>
    <property type="evidence" value="ECO:0007669"/>
    <property type="project" value="InterPro"/>
</dbReference>
<dbReference type="HOGENOM" id="CLU_150598_0_0_6"/>
<dbReference type="OrthoDB" id="6106480at2"/>
<evidence type="ECO:0000313" key="1">
    <source>
        <dbReference type="EMBL" id="ADZ91527.1"/>
    </source>
</evidence>
<proteinExistence type="predicted"/>
<dbReference type="RefSeq" id="WP_013661432.1">
    <property type="nucleotide sequence ID" value="NC_015276.1"/>
</dbReference>
<sequence precursor="true">MKLTNMFAAMGMVVASSVGFAHGHGSCSETELHEHMMSIKTELRSLAQDVKSDDLDGASGHVKALIGLFEDSKAETPYLFKEQKLTGSALESKQADYVAVLDDAIVKLKDIDSKIAMGDSGKIGSAVRELGKYRKIGHSKFKADC</sequence>
<dbReference type="GO" id="GO:0005506">
    <property type="term" value="F:iron ion binding"/>
    <property type="evidence" value="ECO:0007669"/>
    <property type="project" value="InterPro"/>
</dbReference>
<keyword evidence="2" id="KW-1185">Reference proteome</keyword>
<dbReference type="Proteomes" id="UP000001062">
    <property type="component" value="Chromosome"/>
</dbReference>